<dbReference type="SUPFAM" id="SSF48403">
    <property type="entry name" value="Ankyrin repeat"/>
    <property type="match status" value="1"/>
</dbReference>
<feature type="zinc finger region" description="TRAF-type" evidence="8">
    <location>
        <begin position="1050"/>
        <end position="1097"/>
    </location>
</feature>
<dbReference type="PROSITE" id="PS50145">
    <property type="entry name" value="ZF_TRAF"/>
    <property type="match status" value="1"/>
</dbReference>
<dbReference type="InterPro" id="IPR001202">
    <property type="entry name" value="WW_dom"/>
</dbReference>
<feature type="domain" description="TRAF-type" evidence="11">
    <location>
        <begin position="1050"/>
        <end position="1097"/>
    </location>
</feature>
<feature type="domain" description="EF-hand" evidence="12">
    <location>
        <begin position="48"/>
        <end position="83"/>
    </location>
</feature>
<dbReference type="EMBL" id="QUTH01007125">
    <property type="protein sequence ID" value="RHZ05377.1"/>
    <property type="molecule type" value="Genomic_DNA"/>
</dbReference>
<evidence type="ECO:0000259" key="11">
    <source>
        <dbReference type="PROSITE" id="PS50145"/>
    </source>
</evidence>
<keyword evidence="5" id="KW-0106">Calcium</keyword>
<feature type="compositionally biased region" description="Acidic residues" evidence="9">
    <location>
        <begin position="726"/>
        <end position="738"/>
    </location>
</feature>
<dbReference type="Pfam" id="PF00023">
    <property type="entry name" value="Ank"/>
    <property type="match status" value="1"/>
</dbReference>
<evidence type="ECO:0000259" key="12">
    <source>
        <dbReference type="PROSITE" id="PS50222"/>
    </source>
</evidence>
<evidence type="ECO:0000313" key="13">
    <source>
        <dbReference type="EMBL" id="RHZ05377.1"/>
    </source>
</evidence>
<dbReference type="Pfam" id="PF12796">
    <property type="entry name" value="Ank_2"/>
    <property type="match status" value="1"/>
</dbReference>
<dbReference type="SMART" id="SM00248">
    <property type="entry name" value="ANK"/>
    <property type="match status" value="5"/>
</dbReference>
<dbReference type="VEuPathDB" id="FungiDB:H257_03700"/>
<dbReference type="SMART" id="SM00456">
    <property type="entry name" value="WW"/>
    <property type="match status" value="2"/>
</dbReference>
<dbReference type="Gene3D" id="3.30.40.10">
    <property type="entry name" value="Zinc/RING finger domain, C3HC4 (zinc finger)"/>
    <property type="match status" value="1"/>
</dbReference>
<protein>
    <submittedName>
        <fullName evidence="13">Uncharacterized protein</fullName>
    </submittedName>
</protein>
<keyword evidence="2" id="KW-0677">Repeat</keyword>
<feature type="repeat" description="ANK" evidence="7">
    <location>
        <begin position="387"/>
        <end position="419"/>
    </location>
</feature>
<dbReference type="Pfam" id="PF13499">
    <property type="entry name" value="EF-hand_7"/>
    <property type="match status" value="1"/>
</dbReference>
<dbReference type="InterPro" id="IPR036770">
    <property type="entry name" value="Ankyrin_rpt-contain_sf"/>
</dbReference>
<evidence type="ECO:0000256" key="1">
    <source>
        <dbReference type="ARBA" id="ARBA00022723"/>
    </source>
</evidence>
<dbReference type="VEuPathDB" id="FungiDB:H257_03699"/>
<gene>
    <name evidence="13" type="ORF">DYB37_001185</name>
</gene>
<dbReference type="Gene3D" id="1.10.238.10">
    <property type="entry name" value="EF-hand"/>
    <property type="match status" value="1"/>
</dbReference>
<evidence type="ECO:0000256" key="5">
    <source>
        <dbReference type="ARBA" id="ARBA00022837"/>
    </source>
</evidence>
<comment type="caution">
    <text evidence="13">The sequence shown here is derived from an EMBL/GenBank/DDBJ whole genome shotgun (WGS) entry which is preliminary data.</text>
</comment>
<keyword evidence="1 8" id="KW-0479">Metal-binding</keyword>
<dbReference type="PANTHER" id="PTHR24173:SF74">
    <property type="entry name" value="ANKYRIN REPEAT DOMAIN-CONTAINING PROTEIN 16"/>
    <property type="match status" value="1"/>
</dbReference>
<evidence type="ECO:0000256" key="3">
    <source>
        <dbReference type="ARBA" id="ARBA00022771"/>
    </source>
</evidence>
<dbReference type="CDD" id="cd00201">
    <property type="entry name" value="WW"/>
    <property type="match status" value="1"/>
</dbReference>
<dbReference type="InterPro" id="IPR018247">
    <property type="entry name" value="EF_Hand_1_Ca_BS"/>
</dbReference>
<feature type="domain" description="WW" evidence="10">
    <location>
        <begin position="679"/>
        <end position="707"/>
    </location>
</feature>
<feature type="region of interest" description="Disordered" evidence="9">
    <location>
        <begin position="719"/>
        <end position="744"/>
    </location>
</feature>
<dbReference type="SMART" id="SM00054">
    <property type="entry name" value="EFh"/>
    <property type="match status" value="2"/>
</dbReference>
<dbReference type="PANTHER" id="PTHR24173">
    <property type="entry name" value="ANKYRIN REPEAT CONTAINING"/>
    <property type="match status" value="1"/>
</dbReference>
<feature type="domain" description="EF-hand" evidence="12">
    <location>
        <begin position="84"/>
        <end position="119"/>
    </location>
</feature>
<name>A0A3R6XMP4_APHAT</name>
<accession>A0A3R6XMP4</accession>
<dbReference type="InterPro" id="IPR013083">
    <property type="entry name" value="Znf_RING/FYVE/PHD"/>
</dbReference>
<evidence type="ECO:0000256" key="6">
    <source>
        <dbReference type="ARBA" id="ARBA00023043"/>
    </source>
</evidence>
<evidence type="ECO:0000256" key="2">
    <source>
        <dbReference type="ARBA" id="ARBA00022737"/>
    </source>
</evidence>
<dbReference type="InterPro" id="IPR002048">
    <property type="entry name" value="EF_hand_dom"/>
</dbReference>
<feature type="region of interest" description="Disordered" evidence="9">
    <location>
        <begin position="563"/>
        <end position="595"/>
    </location>
</feature>
<keyword evidence="6 7" id="KW-0040">ANK repeat</keyword>
<proteinExistence type="predicted"/>
<evidence type="ECO:0000313" key="14">
    <source>
        <dbReference type="Proteomes" id="UP000285430"/>
    </source>
</evidence>
<feature type="repeat" description="ANK" evidence="7">
    <location>
        <begin position="354"/>
        <end position="386"/>
    </location>
</feature>
<dbReference type="PROSITE" id="PS50020">
    <property type="entry name" value="WW_DOMAIN_2"/>
    <property type="match status" value="1"/>
</dbReference>
<organism evidence="13 14">
    <name type="scientific">Aphanomyces astaci</name>
    <name type="common">Crayfish plague agent</name>
    <dbReference type="NCBI Taxonomy" id="112090"/>
    <lineage>
        <taxon>Eukaryota</taxon>
        <taxon>Sar</taxon>
        <taxon>Stramenopiles</taxon>
        <taxon>Oomycota</taxon>
        <taxon>Saprolegniomycetes</taxon>
        <taxon>Saprolegniales</taxon>
        <taxon>Verrucalvaceae</taxon>
        <taxon>Aphanomyces</taxon>
    </lineage>
</organism>
<dbReference type="SUPFAM" id="SSF47473">
    <property type="entry name" value="EF-hand"/>
    <property type="match status" value="1"/>
</dbReference>
<feature type="compositionally biased region" description="Acidic residues" evidence="9">
    <location>
        <begin position="1"/>
        <end position="10"/>
    </location>
</feature>
<evidence type="ECO:0000256" key="8">
    <source>
        <dbReference type="PROSITE-ProRule" id="PRU00207"/>
    </source>
</evidence>
<dbReference type="Gene3D" id="1.25.40.20">
    <property type="entry name" value="Ankyrin repeat-containing domain"/>
    <property type="match status" value="2"/>
</dbReference>
<feature type="region of interest" description="Disordered" evidence="9">
    <location>
        <begin position="1"/>
        <end position="33"/>
    </location>
</feature>
<dbReference type="InterPro" id="IPR011992">
    <property type="entry name" value="EF-hand-dom_pair"/>
</dbReference>
<dbReference type="InterPro" id="IPR001293">
    <property type="entry name" value="Znf_TRAF"/>
</dbReference>
<dbReference type="GO" id="GO:0008270">
    <property type="term" value="F:zinc ion binding"/>
    <property type="evidence" value="ECO:0007669"/>
    <property type="project" value="UniProtKB-KW"/>
</dbReference>
<dbReference type="PROSITE" id="PS50222">
    <property type="entry name" value="EF_HAND_2"/>
    <property type="match status" value="2"/>
</dbReference>
<dbReference type="Gene3D" id="2.20.70.10">
    <property type="match status" value="1"/>
</dbReference>
<evidence type="ECO:0000259" key="10">
    <source>
        <dbReference type="PROSITE" id="PS50020"/>
    </source>
</evidence>
<dbReference type="Proteomes" id="UP000285430">
    <property type="component" value="Unassembled WGS sequence"/>
</dbReference>
<dbReference type="PROSITE" id="PS50297">
    <property type="entry name" value="ANK_REP_REGION"/>
    <property type="match status" value="2"/>
</dbReference>
<evidence type="ECO:0000256" key="4">
    <source>
        <dbReference type="ARBA" id="ARBA00022833"/>
    </source>
</evidence>
<dbReference type="InterPro" id="IPR002110">
    <property type="entry name" value="Ankyrin_rpt"/>
</dbReference>
<reference evidence="13 14" key="1">
    <citation type="submission" date="2018-08" db="EMBL/GenBank/DDBJ databases">
        <title>Aphanomyces genome sequencing and annotation.</title>
        <authorList>
            <person name="Minardi D."/>
            <person name="Oidtmann B."/>
            <person name="Van Der Giezen M."/>
            <person name="Studholme D.J."/>
        </authorList>
    </citation>
    <scope>NUCLEOTIDE SEQUENCE [LARGE SCALE GENOMIC DNA]</scope>
    <source>
        <strain evidence="13 14">Da</strain>
    </source>
</reference>
<dbReference type="GO" id="GO:0005509">
    <property type="term" value="F:calcium ion binding"/>
    <property type="evidence" value="ECO:0007669"/>
    <property type="project" value="InterPro"/>
</dbReference>
<feature type="region of interest" description="Disordered" evidence="9">
    <location>
        <begin position="1387"/>
        <end position="1410"/>
    </location>
</feature>
<keyword evidence="4 8" id="KW-0862">Zinc</keyword>
<evidence type="ECO:0000256" key="7">
    <source>
        <dbReference type="PROSITE-ProRule" id="PRU00023"/>
    </source>
</evidence>
<sequence>MDIVEEDGAGDDGPTKTKAAPPKAIPQGFDGDGRRIIPPQLQAEFTTNEGEELIALFESADEDKSGSVDEQEFRKLLVRMDICIADDEVDKLVVEVDTNNNGLIEWDEFVSPYDDLVLQNAGKFGLTVAFRLLEERKATSYNPKTYVMQVTITTSERTTESYEAIGFSSREAKFKVAELALVKMRKMKPGFEFPAGVIPPTWDDWTFNNLNKGVAPLKVLKTLVDKGFTPAENLTFMKRVSVHVSYLHVKATYPDTALVYPSSMALTTPWCRWVDEQVARGMDGPLVLHALCHNGGGYNPSKDPHFVQRLTKMGATSPYDFWQCVHAGNLAETKLFVCGGQNVNEEKLDRHAKTAYTPLQLAAKHGYLNIVEYLLQHGADVGAANSFRRTALLFAARHGHPAVIKLLLRHGASILDRDNLDNTPLHMAAMAGCTRYLRSCIVNINKNLSYMDESNSFRGILRRLFGDMMHAKLPRNVRPTFALAWLPEAVDLAYTVYIEQCFLEAYKNTPNRQGRTPLHLACDENLVCTHEGAVRTLVDMFGCDTHIQDNMGRTPLELLLQRKHRPGSPKDNRELEVTLQSARHRRRTNHAVQRQLEKDAVKRRGFEESLLQQLPRQPEYEDGLSHNHFYEHIHTGQLQLHMPDDVRAALELRKQWYVRKLSARLLEKRGDEWVPLGTWTMHKHAKKQRVFFYNTETGQYQWTKPAVIDGWVNIPPNIKRTLESSPDLDEEDSDDEEEGEHREAIDQVSQKLLRVFGSVRKTKVDLVDQRRQWEEHHDAVTGGRVYYNTDTRQLTRTKPDAVYKDELKRQAYTLLIQTAQFKDREAMSQAAQDATGQLVRRITDEELSKQRDSEQWLHVLQRARRRDTLKTLVKKDVVDEATRRLNDLNDSVLRKIHADFGGQTMGYRDARIATEQQALRKARALGLFVSEKIVVPLTRASVEAMEMTQWLQGEEAESQSIEDTDANPSDSARRRLVRLMEDAAWRLDGQHSLCFWGCRLWSLVGSQKDDHEHDECKRRLMVCRLGCPVVHEAFQWQQSHGGDHTELEWHELYECNSRLIKCPRDCGAWVPNDALQHHTDFTCVKRPVPDLECRVGCGKVFNGANNRILELEQERKWHEMEACPDRIVVCAWPGCQEAMKAKDRPLHRKSHLCASGITTFKTNGSFNFVVPKDCKHIKVQAWGAGGGSGVLHGYKFGHGGGGAFVEAICPVHPGEVLFRAMIPLVGQAFGGLPGGGSGHSSNNGWACGGGGGYTSICRKGPFGIQTLLLVGGGGGGGCRAGLGGGDDQPIDESVKVDARNGGMGSTPLQGGSPGQVSTPNPAFGATGGQLYQGGSGAEFGGGGGGGYFGGGGGGFSPGIVGGGGGGSTLVDRSLVENVVVEKADKRVPGGVDRHPPAPTDDDDRGGVSGEGGLGTLRGVCAGNDGCVRVALPGFYSNMDFDTVDVKLRGSPFTRRLSLNTVVVDM</sequence>
<evidence type="ECO:0000256" key="9">
    <source>
        <dbReference type="SAM" id="MobiDB-lite"/>
    </source>
</evidence>
<dbReference type="PROSITE" id="PS00018">
    <property type="entry name" value="EF_HAND_1"/>
    <property type="match status" value="2"/>
</dbReference>
<keyword evidence="3 8" id="KW-0863">Zinc-finger</keyword>
<dbReference type="PROSITE" id="PS50088">
    <property type="entry name" value="ANK_REPEAT"/>
    <property type="match status" value="2"/>
</dbReference>